<keyword evidence="4 7" id="KW-0255">Endonuclease</keyword>
<comment type="caution">
    <text evidence="8">The sequence shown here is derived from an EMBL/GenBank/DDBJ whole genome shotgun (WGS) entry which is preliminary data.</text>
</comment>
<evidence type="ECO:0000256" key="2">
    <source>
        <dbReference type="ARBA" id="ARBA00022722"/>
    </source>
</evidence>
<evidence type="ECO:0000256" key="1">
    <source>
        <dbReference type="ARBA" id="ARBA00010875"/>
    </source>
</evidence>
<keyword evidence="6 7" id="KW-0862">Zinc</keyword>
<sequence length="180" mass="18735">MSAPRAANDPGAAEPGFAGLALRLSVEDAGWDAAGLGDLETLVWRAVAAAAAGAGLPATVGTELGVTLADDAAVQALNAEWRGKDKPTNVLSFPIEDLMPGEGPGPMLGDLILARETVFREAALENKSPADHFCHLVVHGMLHCLGYDHEDEDEAEAMEALEVRILADLGIADPYAAIEV</sequence>
<protein>
    <recommendedName>
        <fullName evidence="7">Endoribonuclease YbeY</fullName>
        <ecNumber evidence="7">3.1.-.-</ecNumber>
    </recommendedName>
</protein>
<dbReference type="EC" id="3.1.-.-" evidence="7"/>
<keyword evidence="7" id="KW-0698">rRNA processing</keyword>
<evidence type="ECO:0000256" key="6">
    <source>
        <dbReference type="ARBA" id="ARBA00022833"/>
    </source>
</evidence>
<organism evidence="8 9">
    <name type="scientific">Aureimonas endophytica</name>
    <dbReference type="NCBI Taxonomy" id="2027858"/>
    <lineage>
        <taxon>Bacteria</taxon>
        <taxon>Pseudomonadati</taxon>
        <taxon>Pseudomonadota</taxon>
        <taxon>Alphaproteobacteria</taxon>
        <taxon>Hyphomicrobiales</taxon>
        <taxon>Aurantimonadaceae</taxon>
        <taxon>Aureimonas</taxon>
    </lineage>
</organism>
<evidence type="ECO:0000256" key="3">
    <source>
        <dbReference type="ARBA" id="ARBA00022723"/>
    </source>
</evidence>
<evidence type="ECO:0000313" key="9">
    <source>
        <dbReference type="Proteomes" id="UP000644699"/>
    </source>
</evidence>
<comment type="cofactor">
    <cofactor evidence="7">
        <name>Zn(2+)</name>
        <dbReference type="ChEBI" id="CHEBI:29105"/>
    </cofactor>
    <text evidence="7">Binds 1 zinc ion.</text>
</comment>
<dbReference type="Gene3D" id="3.40.390.30">
    <property type="entry name" value="Metalloproteases ('zincins'), catalytic domain"/>
    <property type="match status" value="1"/>
</dbReference>
<evidence type="ECO:0000313" key="8">
    <source>
        <dbReference type="EMBL" id="GGE21898.1"/>
    </source>
</evidence>
<keyword evidence="5 7" id="KW-0378">Hydrolase</keyword>
<keyword evidence="2 7" id="KW-0540">Nuclease</keyword>
<dbReference type="Pfam" id="PF02130">
    <property type="entry name" value="YbeY"/>
    <property type="match status" value="1"/>
</dbReference>
<gene>
    <name evidence="7 8" type="primary">ybeY</name>
    <name evidence="8" type="ORF">GCM10011390_46550</name>
</gene>
<dbReference type="GO" id="GO:0008270">
    <property type="term" value="F:zinc ion binding"/>
    <property type="evidence" value="ECO:0007669"/>
    <property type="project" value="UniProtKB-UniRule"/>
</dbReference>
<proteinExistence type="inferred from homology"/>
<reference evidence="8" key="1">
    <citation type="journal article" date="2014" name="Int. J. Syst. Evol. Microbiol.">
        <title>Complete genome sequence of Corynebacterium casei LMG S-19264T (=DSM 44701T), isolated from a smear-ripened cheese.</title>
        <authorList>
            <consortium name="US DOE Joint Genome Institute (JGI-PGF)"/>
            <person name="Walter F."/>
            <person name="Albersmeier A."/>
            <person name="Kalinowski J."/>
            <person name="Ruckert C."/>
        </authorList>
    </citation>
    <scope>NUCLEOTIDE SEQUENCE</scope>
    <source>
        <strain evidence="8">CGMCC 1.15367</strain>
    </source>
</reference>
<keyword evidence="9" id="KW-1185">Reference proteome</keyword>
<dbReference type="PANTHER" id="PTHR46986">
    <property type="entry name" value="ENDORIBONUCLEASE YBEY, CHLOROPLASTIC"/>
    <property type="match status" value="1"/>
</dbReference>
<evidence type="ECO:0000256" key="5">
    <source>
        <dbReference type="ARBA" id="ARBA00022801"/>
    </source>
</evidence>
<name>A0A917A178_9HYPH</name>
<comment type="subcellular location">
    <subcellularLocation>
        <location evidence="7">Cytoplasm</location>
    </subcellularLocation>
</comment>
<dbReference type="RefSeq" id="WP_188912816.1">
    <property type="nucleotide sequence ID" value="NZ_BMIQ01000010.1"/>
</dbReference>
<feature type="binding site" evidence="7">
    <location>
        <position position="149"/>
    </location>
    <ligand>
        <name>Zn(2+)</name>
        <dbReference type="ChEBI" id="CHEBI:29105"/>
        <note>catalytic</note>
    </ligand>
</feature>
<dbReference type="NCBIfam" id="TIGR00043">
    <property type="entry name" value="rRNA maturation RNase YbeY"/>
    <property type="match status" value="1"/>
</dbReference>
<dbReference type="GO" id="GO:0004222">
    <property type="term" value="F:metalloendopeptidase activity"/>
    <property type="evidence" value="ECO:0007669"/>
    <property type="project" value="InterPro"/>
</dbReference>
<dbReference type="InterPro" id="IPR023091">
    <property type="entry name" value="MetalPrtase_cat_dom_sf_prd"/>
</dbReference>
<dbReference type="GO" id="GO:0004521">
    <property type="term" value="F:RNA endonuclease activity"/>
    <property type="evidence" value="ECO:0007669"/>
    <property type="project" value="UniProtKB-UniRule"/>
</dbReference>
<dbReference type="AlphaFoldDB" id="A0A917A178"/>
<evidence type="ECO:0000256" key="4">
    <source>
        <dbReference type="ARBA" id="ARBA00022759"/>
    </source>
</evidence>
<comment type="similarity">
    <text evidence="1 7">Belongs to the endoribonuclease YbeY family.</text>
</comment>
<dbReference type="EMBL" id="BMIQ01000010">
    <property type="protein sequence ID" value="GGE21898.1"/>
    <property type="molecule type" value="Genomic_DNA"/>
</dbReference>
<dbReference type="HAMAP" id="MF_00009">
    <property type="entry name" value="Endoribonucl_YbeY"/>
    <property type="match status" value="1"/>
</dbReference>
<keyword evidence="7" id="KW-0690">Ribosome biogenesis</keyword>
<dbReference type="InterPro" id="IPR002036">
    <property type="entry name" value="YbeY"/>
</dbReference>
<dbReference type="GO" id="GO:0005737">
    <property type="term" value="C:cytoplasm"/>
    <property type="evidence" value="ECO:0007669"/>
    <property type="project" value="UniProtKB-SubCell"/>
</dbReference>
<comment type="function">
    <text evidence="7">Single strand-specific metallo-endoribonuclease involved in late-stage 70S ribosome quality control and in maturation of the 3' terminus of the 16S rRNA.</text>
</comment>
<keyword evidence="7" id="KW-0963">Cytoplasm</keyword>
<accession>A0A917A178</accession>
<dbReference type="GO" id="GO:0006364">
    <property type="term" value="P:rRNA processing"/>
    <property type="evidence" value="ECO:0007669"/>
    <property type="project" value="UniProtKB-UniRule"/>
</dbReference>
<dbReference type="SUPFAM" id="SSF55486">
    <property type="entry name" value="Metalloproteases ('zincins'), catalytic domain"/>
    <property type="match status" value="1"/>
</dbReference>
<feature type="binding site" evidence="7">
    <location>
        <position position="139"/>
    </location>
    <ligand>
        <name>Zn(2+)</name>
        <dbReference type="ChEBI" id="CHEBI:29105"/>
        <note>catalytic</note>
    </ligand>
</feature>
<feature type="binding site" evidence="7">
    <location>
        <position position="143"/>
    </location>
    <ligand>
        <name>Zn(2+)</name>
        <dbReference type="ChEBI" id="CHEBI:29105"/>
        <note>catalytic</note>
    </ligand>
</feature>
<keyword evidence="3 7" id="KW-0479">Metal-binding</keyword>
<reference evidence="8" key="2">
    <citation type="submission" date="2020-09" db="EMBL/GenBank/DDBJ databases">
        <authorList>
            <person name="Sun Q."/>
            <person name="Zhou Y."/>
        </authorList>
    </citation>
    <scope>NUCLEOTIDE SEQUENCE</scope>
    <source>
        <strain evidence="8">CGMCC 1.15367</strain>
    </source>
</reference>
<evidence type="ECO:0000256" key="7">
    <source>
        <dbReference type="HAMAP-Rule" id="MF_00009"/>
    </source>
</evidence>
<dbReference type="Proteomes" id="UP000644699">
    <property type="component" value="Unassembled WGS sequence"/>
</dbReference>
<dbReference type="PANTHER" id="PTHR46986:SF1">
    <property type="entry name" value="ENDORIBONUCLEASE YBEY, CHLOROPLASTIC"/>
    <property type="match status" value="1"/>
</dbReference>